<accession>A0A0J6ZC59</accession>
<dbReference type="PATRIC" id="fig|37916.4.peg.1333"/>
<feature type="transmembrane region" description="Helical" evidence="6">
    <location>
        <begin position="214"/>
        <end position="232"/>
    </location>
</feature>
<dbReference type="GO" id="GO:0016020">
    <property type="term" value="C:membrane"/>
    <property type="evidence" value="ECO:0007669"/>
    <property type="project" value="UniProtKB-SubCell"/>
</dbReference>
<evidence type="ECO:0000256" key="4">
    <source>
        <dbReference type="ARBA" id="ARBA00022989"/>
    </source>
</evidence>
<feature type="transmembrane region" description="Helical" evidence="6">
    <location>
        <begin position="273"/>
        <end position="290"/>
    </location>
</feature>
<proteinExistence type="inferred from homology"/>
<evidence type="ECO:0000256" key="5">
    <source>
        <dbReference type="ARBA" id="ARBA00023136"/>
    </source>
</evidence>
<evidence type="ECO:0000313" key="8">
    <source>
        <dbReference type="EMBL" id="KMO82286.1"/>
    </source>
</evidence>
<dbReference type="PANTHER" id="PTHR22911:SF6">
    <property type="entry name" value="SOLUTE CARRIER FAMILY 35 MEMBER G1"/>
    <property type="match status" value="1"/>
</dbReference>
<dbReference type="Pfam" id="PF00892">
    <property type="entry name" value="EamA"/>
    <property type="match status" value="2"/>
</dbReference>
<reference evidence="8 9" key="1">
    <citation type="journal article" date="2015" name="Genome Biol. Evol.">
        <title>Characterization of Three Mycobacterium spp. with Potential Use in Bioremediation by Genome Sequencing and Comparative Genomics.</title>
        <authorList>
            <person name="Das S."/>
            <person name="Pettersson B.M."/>
            <person name="Behra P.R."/>
            <person name="Ramesh M."/>
            <person name="Dasgupta S."/>
            <person name="Bhattacharya A."/>
            <person name="Kirsebom L.A."/>
        </authorList>
    </citation>
    <scope>NUCLEOTIDE SEQUENCE [LARGE SCALE GENOMIC DNA]</scope>
    <source>
        <strain evidence="8 9">DSM 43826</strain>
    </source>
</reference>
<dbReference type="AlphaFoldDB" id="A0A0J6ZC59"/>
<feature type="transmembrane region" description="Helical" evidence="6">
    <location>
        <begin position="296"/>
        <end position="313"/>
    </location>
</feature>
<keyword evidence="4 6" id="KW-1133">Transmembrane helix</keyword>
<gene>
    <name evidence="8" type="ORF">MCHLDSM_01438</name>
</gene>
<dbReference type="SMR" id="A0A0J6ZC59"/>
<evidence type="ECO:0000256" key="3">
    <source>
        <dbReference type="ARBA" id="ARBA00022692"/>
    </source>
</evidence>
<comment type="caution">
    <text evidence="8">The sequence shown here is derived from an EMBL/GenBank/DDBJ whole genome shotgun (WGS) entry which is preliminary data.</text>
</comment>
<comment type="subcellular location">
    <subcellularLocation>
        <location evidence="1">Membrane</location>
        <topology evidence="1">Multi-pass membrane protein</topology>
    </subcellularLocation>
</comment>
<evidence type="ECO:0000259" key="7">
    <source>
        <dbReference type="Pfam" id="PF00892"/>
    </source>
</evidence>
<dbReference type="STRING" id="37916.MCHLDSM_01438"/>
<feature type="transmembrane region" description="Helical" evidence="6">
    <location>
        <begin position="155"/>
        <end position="174"/>
    </location>
</feature>
<protein>
    <submittedName>
        <fullName evidence="8">EamA-like transporter family protein</fullName>
    </submittedName>
</protein>
<keyword evidence="9" id="KW-1185">Reference proteome</keyword>
<organism evidence="8 9">
    <name type="scientific">Mycolicibacterium chlorophenolicum</name>
    <dbReference type="NCBI Taxonomy" id="37916"/>
    <lineage>
        <taxon>Bacteria</taxon>
        <taxon>Bacillati</taxon>
        <taxon>Actinomycetota</taxon>
        <taxon>Actinomycetes</taxon>
        <taxon>Mycobacteriales</taxon>
        <taxon>Mycobacteriaceae</taxon>
        <taxon>Mycolicibacterium</taxon>
    </lineage>
</organism>
<feature type="domain" description="EamA" evidence="7">
    <location>
        <begin position="183"/>
        <end position="312"/>
    </location>
</feature>
<evidence type="ECO:0000313" key="9">
    <source>
        <dbReference type="Proteomes" id="UP000036513"/>
    </source>
</evidence>
<keyword evidence="3 6" id="KW-0812">Transmembrane</keyword>
<feature type="domain" description="EamA" evidence="7">
    <location>
        <begin position="44"/>
        <end position="174"/>
    </location>
</feature>
<dbReference type="Proteomes" id="UP000036513">
    <property type="component" value="Unassembled WGS sequence"/>
</dbReference>
<keyword evidence="5 6" id="KW-0472">Membrane</keyword>
<dbReference type="InterPro" id="IPR000620">
    <property type="entry name" value="EamA_dom"/>
</dbReference>
<name>A0A0J6ZC59_9MYCO</name>
<evidence type="ECO:0000256" key="6">
    <source>
        <dbReference type="SAM" id="Phobius"/>
    </source>
</evidence>
<dbReference type="EMBL" id="JYNL01000010">
    <property type="protein sequence ID" value="KMO82286.1"/>
    <property type="molecule type" value="Genomic_DNA"/>
</dbReference>
<feature type="transmembrane region" description="Helical" evidence="6">
    <location>
        <begin position="73"/>
        <end position="95"/>
    </location>
</feature>
<feature type="transmembrane region" description="Helical" evidence="6">
    <location>
        <begin position="186"/>
        <end position="205"/>
    </location>
</feature>
<evidence type="ECO:0000256" key="1">
    <source>
        <dbReference type="ARBA" id="ARBA00004141"/>
    </source>
</evidence>
<feature type="transmembrane region" description="Helical" evidence="6">
    <location>
        <begin position="115"/>
        <end position="143"/>
    </location>
</feature>
<feature type="transmembrane region" description="Helical" evidence="6">
    <location>
        <begin position="41"/>
        <end position="61"/>
    </location>
</feature>
<evidence type="ECO:0000256" key="2">
    <source>
        <dbReference type="ARBA" id="ARBA00007362"/>
    </source>
</evidence>
<sequence length="332" mass="35560">MWVVSYAAVSERRRCLAQICAVSVYSRPMPGDRAGYRTENLVLGAALTTAAFFCVALVGALAKVAGHHTSTGVLLLAQNAICLVAVAPVALRHGWGPMRTQRFGLHLLRAATGTACWYALFFAITLIPLANATLLTYSAPLWMPLIAWAVTRQRVAAATWIGAGVGFAGVVLVLRPQGHGVSIGELSAFAGAVLLAVAMMSVRWLGATEPTLRILFYYFLLSTVMSVPVAALDFRAVEPQAWPWLFAVGVAQLLSQLLIVIAYRFAPAEKLGPFIYSVIVFTALIDWLFWDHRPTLSTYLGMALVIGGGLLAVRATSAAVQTVPTAPEPDHA</sequence>
<dbReference type="SUPFAM" id="SSF103481">
    <property type="entry name" value="Multidrug resistance efflux transporter EmrE"/>
    <property type="match status" value="2"/>
</dbReference>
<dbReference type="Gene3D" id="1.10.3730.20">
    <property type="match status" value="1"/>
</dbReference>
<comment type="similarity">
    <text evidence="2">Belongs to the EamA transporter family.</text>
</comment>
<dbReference type="PANTHER" id="PTHR22911">
    <property type="entry name" value="ACYL-MALONYL CONDENSING ENZYME-RELATED"/>
    <property type="match status" value="1"/>
</dbReference>
<dbReference type="InterPro" id="IPR037185">
    <property type="entry name" value="EmrE-like"/>
</dbReference>
<feature type="transmembrane region" description="Helical" evidence="6">
    <location>
        <begin position="244"/>
        <end position="266"/>
    </location>
</feature>